<comment type="caution">
    <text evidence="2">The sequence shown here is derived from an EMBL/GenBank/DDBJ whole genome shotgun (WGS) entry which is preliminary data.</text>
</comment>
<feature type="compositionally biased region" description="Low complexity" evidence="1">
    <location>
        <begin position="46"/>
        <end position="58"/>
    </location>
</feature>
<dbReference type="EMBL" id="VSRR010087661">
    <property type="protein sequence ID" value="MPC91408.1"/>
    <property type="molecule type" value="Genomic_DNA"/>
</dbReference>
<protein>
    <submittedName>
        <fullName evidence="2">Uncharacterized protein</fullName>
    </submittedName>
</protein>
<proteinExistence type="predicted"/>
<feature type="compositionally biased region" description="Basic and acidic residues" evidence="1">
    <location>
        <begin position="25"/>
        <end position="34"/>
    </location>
</feature>
<feature type="region of interest" description="Disordered" evidence="1">
    <location>
        <begin position="22"/>
        <end position="60"/>
    </location>
</feature>
<keyword evidence="3" id="KW-1185">Reference proteome</keyword>
<feature type="region of interest" description="Disordered" evidence="1">
    <location>
        <begin position="94"/>
        <end position="130"/>
    </location>
</feature>
<dbReference type="Proteomes" id="UP000324222">
    <property type="component" value="Unassembled WGS sequence"/>
</dbReference>
<gene>
    <name evidence="2" type="ORF">E2C01_086443</name>
</gene>
<accession>A0A5B7JEL2</accession>
<dbReference type="AlphaFoldDB" id="A0A5B7JEL2"/>
<reference evidence="2 3" key="1">
    <citation type="submission" date="2019-05" db="EMBL/GenBank/DDBJ databases">
        <title>Another draft genome of Portunus trituberculatus and its Hox gene families provides insights of decapod evolution.</title>
        <authorList>
            <person name="Jeong J.-H."/>
            <person name="Song I."/>
            <person name="Kim S."/>
            <person name="Choi T."/>
            <person name="Kim D."/>
            <person name="Ryu S."/>
            <person name="Kim W."/>
        </authorList>
    </citation>
    <scope>NUCLEOTIDE SEQUENCE [LARGE SCALE GENOMIC DNA]</scope>
    <source>
        <tissue evidence="2">Muscle</tissue>
    </source>
</reference>
<evidence type="ECO:0000256" key="1">
    <source>
        <dbReference type="SAM" id="MobiDB-lite"/>
    </source>
</evidence>
<name>A0A5B7JEL2_PORTR</name>
<evidence type="ECO:0000313" key="2">
    <source>
        <dbReference type="EMBL" id="MPC91408.1"/>
    </source>
</evidence>
<organism evidence="2 3">
    <name type="scientific">Portunus trituberculatus</name>
    <name type="common">Swimming crab</name>
    <name type="synonym">Neptunus trituberculatus</name>
    <dbReference type="NCBI Taxonomy" id="210409"/>
    <lineage>
        <taxon>Eukaryota</taxon>
        <taxon>Metazoa</taxon>
        <taxon>Ecdysozoa</taxon>
        <taxon>Arthropoda</taxon>
        <taxon>Crustacea</taxon>
        <taxon>Multicrustacea</taxon>
        <taxon>Malacostraca</taxon>
        <taxon>Eumalacostraca</taxon>
        <taxon>Eucarida</taxon>
        <taxon>Decapoda</taxon>
        <taxon>Pleocyemata</taxon>
        <taxon>Brachyura</taxon>
        <taxon>Eubrachyura</taxon>
        <taxon>Portunoidea</taxon>
        <taxon>Portunidae</taxon>
        <taxon>Portuninae</taxon>
        <taxon>Portunus</taxon>
    </lineage>
</organism>
<sequence length="130" mass="13936">MQGACLRVVLLVRLRGQRVRYTGEGGRERDRELDPQPGSRPRNGVASPAATSPGAATTHQLAVRRAMSPGVTRVCRVCGCHGVSVSKQTLNTSCFDTSAKPRRPTLDISTTDIPDAGNGMRPARRANQGR</sequence>
<evidence type="ECO:0000313" key="3">
    <source>
        <dbReference type="Proteomes" id="UP000324222"/>
    </source>
</evidence>